<dbReference type="GeneID" id="80331582"/>
<dbReference type="Proteomes" id="UP000317039">
    <property type="component" value="Chromosome"/>
</dbReference>
<dbReference type="KEGG" id="nod:FOH10_04120"/>
<reference evidence="1 2" key="1">
    <citation type="submission" date="2019-07" db="EMBL/GenBank/DDBJ databases">
        <title>Complete Genome Sequence and Methylome Analysis of Nocardia otitidis-caviarum NEB252.</title>
        <authorList>
            <person name="Fomenkov A."/>
            <person name="Anton B.P."/>
            <person name="Vincze T."/>
            <person name="Roberts R.J."/>
        </authorList>
    </citation>
    <scope>NUCLEOTIDE SEQUENCE [LARGE SCALE GENOMIC DNA]</scope>
    <source>
        <strain evidence="1 2">NEB252</strain>
    </source>
</reference>
<dbReference type="AlphaFoldDB" id="A0A516NGL0"/>
<organism evidence="1 2">
    <name type="scientific">Nocardia otitidiscaviarum</name>
    <dbReference type="NCBI Taxonomy" id="1823"/>
    <lineage>
        <taxon>Bacteria</taxon>
        <taxon>Bacillati</taxon>
        <taxon>Actinomycetota</taxon>
        <taxon>Actinomycetes</taxon>
        <taxon>Mycobacteriales</taxon>
        <taxon>Nocardiaceae</taxon>
        <taxon>Nocardia</taxon>
    </lineage>
</organism>
<gene>
    <name evidence="1" type="ORF">FOH10_04120</name>
</gene>
<proteinExistence type="predicted"/>
<evidence type="ECO:0000313" key="1">
    <source>
        <dbReference type="EMBL" id="QDP78044.1"/>
    </source>
</evidence>
<sequence>MRENGFAATLLGYLSDLTETIARRIDRIVIARTLSLDEAGAPDGLYRDRFGALWEKHARGWRLWLRSGAALEVLATEADIARTLRSFAPFTPVVVWLPRR</sequence>
<accession>A0A516NGL0</accession>
<name>A0A516NGL0_9NOCA</name>
<dbReference type="RefSeq" id="WP_143979684.1">
    <property type="nucleotide sequence ID" value="NZ_CP041695.1"/>
</dbReference>
<protein>
    <submittedName>
        <fullName evidence="1">Uncharacterized protein</fullName>
    </submittedName>
</protein>
<dbReference type="EMBL" id="CP041695">
    <property type="protein sequence ID" value="QDP78044.1"/>
    <property type="molecule type" value="Genomic_DNA"/>
</dbReference>
<evidence type="ECO:0000313" key="2">
    <source>
        <dbReference type="Proteomes" id="UP000317039"/>
    </source>
</evidence>